<dbReference type="RefSeq" id="WP_193995748.1">
    <property type="nucleotide sequence ID" value="NZ_JADEXP010000333.1"/>
</dbReference>
<keyword evidence="3" id="KW-1185">Reference proteome</keyword>
<comment type="caution">
    <text evidence="2">The sequence shown here is derived from an EMBL/GenBank/DDBJ whole genome shotgun (WGS) entry which is preliminary data.</text>
</comment>
<evidence type="ECO:0000313" key="2">
    <source>
        <dbReference type="EMBL" id="MBE9069860.1"/>
    </source>
</evidence>
<proteinExistence type="predicted"/>
<name>A0A929F9H8_LEPEC</name>
<evidence type="ECO:0000259" key="1">
    <source>
        <dbReference type="Pfam" id="PF18417"/>
    </source>
</evidence>
<dbReference type="InterPro" id="IPR041173">
    <property type="entry name" value="LodA_C"/>
</dbReference>
<organism evidence="2 3">
    <name type="scientific">Leptolyngbya cf. ectocarpi LEGE 11479</name>
    <dbReference type="NCBI Taxonomy" id="1828722"/>
    <lineage>
        <taxon>Bacteria</taxon>
        <taxon>Bacillati</taxon>
        <taxon>Cyanobacteriota</taxon>
        <taxon>Cyanophyceae</taxon>
        <taxon>Leptolyngbyales</taxon>
        <taxon>Leptolyngbyaceae</taxon>
        <taxon>Leptolyngbya group</taxon>
        <taxon>Leptolyngbya</taxon>
    </lineage>
</organism>
<protein>
    <submittedName>
        <fullName evidence="2">LodA/GoxA family CTQ-dependent oxidase</fullName>
    </submittedName>
</protein>
<feature type="domain" description="L-lysine epsilon oxidase C-terminal" evidence="1">
    <location>
        <begin position="147"/>
        <end position="337"/>
    </location>
</feature>
<dbReference type="EMBL" id="JADEXP010000333">
    <property type="protein sequence ID" value="MBE9069860.1"/>
    <property type="molecule type" value="Genomic_DNA"/>
</dbReference>
<dbReference type="Pfam" id="PF18417">
    <property type="entry name" value="LodA_C"/>
    <property type="match status" value="1"/>
</dbReference>
<evidence type="ECO:0000313" key="3">
    <source>
        <dbReference type="Proteomes" id="UP000615026"/>
    </source>
</evidence>
<sequence length="437" mass="49878">RSAAWIASAPPDYAPQIQPISTLYDLIIGAGSQPGDFSSEISLVFSLLYRFYRMQWVNAGDFLAPSFREKIDKLTADGKFHCLYSSSPDCAPVRQEIFDLFRDPYYSMANEPVIPNNQTTDLTQVDSGKDDLKFPTYPGDGINYPGSPAQWFAIPPMLYEQLRNWKDGKFETPKHCNFTNIDEMGRFYQSQFLDAAADPAKSGLLMTRAVLETLYGGGFHPGVELTWPMRHRQMYAEDKRTYDFVHANDGYCYGFYGLWEVRLNAATPEEQQEIFYNDFGFEMVPEDIQKSLDPNDKNYWIWKSTPGDLTKWMGIPWQSDAGSCQTVYIDTQYPVPAWWAANLPVTVLTKESMDKVRQNEILEETRRFIYGNRLPWLQTTDTGFVGYHAEAGYQNGLIAMVYQWKNIGVVTGRLADTDLDNVPDIVYIAYDGKGGIH</sequence>
<reference evidence="2" key="1">
    <citation type="submission" date="2020-10" db="EMBL/GenBank/DDBJ databases">
        <authorList>
            <person name="Castelo-Branco R."/>
            <person name="Eusebio N."/>
            <person name="Adriana R."/>
            <person name="Vieira A."/>
            <person name="Brugerolle De Fraissinette N."/>
            <person name="Rezende De Castro R."/>
            <person name="Schneider M.P."/>
            <person name="Vasconcelos V."/>
            <person name="Leao P.N."/>
        </authorList>
    </citation>
    <scope>NUCLEOTIDE SEQUENCE</scope>
    <source>
        <strain evidence="2">LEGE 11479</strain>
    </source>
</reference>
<accession>A0A929F9H8</accession>
<dbReference type="AlphaFoldDB" id="A0A929F9H8"/>
<gene>
    <name evidence="2" type="ORF">IQ260_24770</name>
</gene>
<feature type="non-terminal residue" evidence="2">
    <location>
        <position position="1"/>
    </location>
</feature>
<dbReference type="Proteomes" id="UP000615026">
    <property type="component" value="Unassembled WGS sequence"/>
</dbReference>